<dbReference type="EMBL" id="CM003533">
    <property type="protein sequence ID" value="RCV31555.1"/>
    <property type="molecule type" value="Genomic_DNA"/>
</dbReference>
<feature type="compositionally biased region" description="Basic and acidic residues" evidence="1">
    <location>
        <begin position="169"/>
        <end position="185"/>
    </location>
</feature>
<feature type="compositionally biased region" description="Basic and acidic residues" evidence="1">
    <location>
        <begin position="206"/>
        <end position="215"/>
    </location>
</feature>
<proteinExistence type="predicted"/>
<name>A0A368RMY9_SETIT</name>
<accession>A0A368RMY9</accession>
<feature type="region of interest" description="Disordered" evidence="1">
    <location>
        <begin position="1"/>
        <end position="21"/>
    </location>
</feature>
<feature type="compositionally biased region" description="Low complexity" evidence="1">
    <location>
        <begin position="62"/>
        <end position="73"/>
    </location>
</feature>
<reference evidence="2" key="2">
    <citation type="submission" date="2015-07" db="EMBL/GenBank/DDBJ databases">
        <authorList>
            <person name="Noorani M."/>
        </authorList>
    </citation>
    <scope>NUCLEOTIDE SEQUENCE</scope>
    <source>
        <strain evidence="2">Yugu1</strain>
    </source>
</reference>
<reference evidence="2" key="1">
    <citation type="journal article" date="2012" name="Nat. Biotechnol.">
        <title>Reference genome sequence of the model plant Setaria.</title>
        <authorList>
            <person name="Bennetzen J.L."/>
            <person name="Schmutz J."/>
            <person name="Wang H."/>
            <person name="Percifield R."/>
            <person name="Hawkins J."/>
            <person name="Pontaroli A.C."/>
            <person name="Estep M."/>
            <person name="Feng L."/>
            <person name="Vaughn J.N."/>
            <person name="Grimwood J."/>
            <person name="Jenkins J."/>
            <person name="Barry K."/>
            <person name="Lindquist E."/>
            <person name="Hellsten U."/>
            <person name="Deshpande S."/>
            <person name="Wang X."/>
            <person name="Wu X."/>
            <person name="Mitros T."/>
            <person name="Triplett J."/>
            <person name="Yang X."/>
            <person name="Ye C.Y."/>
            <person name="Mauro-Herrera M."/>
            <person name="Wang L."/>
            <person name="Li P."/>
            <person name="Sharma M."/>
            <person name="Sharma R."/>
            <person name="Ronald P.C."/>
            <person name="Panaud O."/>
            <person name="Kellogg E.A."/>
            <person name="Brutnell T.P."/>
            <person name="Doust A.N."/>
            <person name="Tuskan G.A."/>
            <person name="Rokhsar D."/>
            <person name="Devos K.M."/>
        </authorList>
    </citation>
    <scope>NUCLEOTIDE SEQUENCE [LARGE SCALE GENOMIC DNA]</scope>
    <source>
        <strain evidence="2">Yugu1</strain>
    </source>
</reference>
<evidence type="ECO:0000313" key="2">
    <source>
        <dbReference type="EMBL" id="RCV31555.1"/>
    </source>
</evidence>
<feature type="region of interest" description="Disordered" evidence="1">
    <location>
        <begin position="53"/>
        <end position="215"/>
    </location>
</feature>
<sequence>MEEANKRIRGRSNGGFGQEEEVRLDRFRARFRAADGGGLGSCVNLGWRNMAGVESGAGGGAAARPRWSGAAAPLAEARPGWDEARHGRQGRQGSPSCSGPALRAAGHCPHAASRWPRPGASSRRGRQEDGGAGRRGVASQHGGSRGGLMRGERRAGARRRAAAEQGWPDEGRAVVRGGEQRRRGESGSAGWSRGRRWLGAEDGGEDNNRRPGEGG</sequence>
<evidence type="ECO:0000256" key="1">
    <source>
        <dbReference type="SAM" id="MobiDB-lite"/>
    </source>
</evidence>
<protein>
    <submittedName>
        <fullName evidence="2">Uncharacterized protein</fullName>
    </submittedName>
</protein>
<dbReference type="AlphaFoldDB" id="A0A368RMY9"/>
<organism evidence="2">
    <name type="scientific">Setaria italica</name>
    <name type="common">Foxtail millet</name>
    <name type="synonym">Panicum italicum</name>
    <dbReference type="NCBI Taxonomy" id="4555"/>
    <lineage>
        <taxon>Eukaryota</taxon>
        <taxon>Viridiplantae</taxon>
        <taxon>Streptophyta</taxon>
        <taxon>Embryophyta</taxon>
        <taxon>Tracheophyta</taxon>
        <taxon>Spermatophyta</taxon>
        <taxon>Magnoliopsida</taxon>
        <taxon>Liliopsida</taxon>
        <taxon>Poales</taxon>
        <taxon>Poaceae</taxon>
        <taxon>PACMAD clade</taxon>
        <taxon>Panicoideae</taxon>
        <taxon>Panicodae</taxon>
        <taxon>Paniceae</taxon>
        <taxon>Cenchrinae</taxon>
        <taxon>Setaria</taxon>
    </lineage>
</organism>
<gene>
    <name evidence="2" type="ORF">SETIT_6G187600v2</name>
</gene>